<dbReference type="InterPro" id="IPR011600">
    <property type="entry name" value="Pept_C14_caspase"/>
</dbReference>
<dbReference type="SMART" id="SM00115">
    <property type="entry name" value="CASc"/>
    <property type="match status" value="1"/>
</dbReference>
<dbReference type="InterPro" id="IPR015917">
    <property type="entry name" value="Pept_C14A"/>
</dbReference>
<dbReference type="GO" id="GO:0004197">
    <property type="term" value="F:cysteine-type endopeptidase activity"/>
    <property type="evidence" value="ECO:0007669"/>
    <property type="project" value="InterPro"/>
</dbReference>
<dbReference type="GO" id="GO:0097169">
    <property type="term" value="C:AIM2 inflammasome complex"/>
    <property type="evidence" value="ECO:0007669"/>
    <property type="project" value="TreeGrafter"/>
</dbReference>
<keyword evidence="8" id="KW-1185">Reference proteome</keyword>
<dbReference type="CDD" id="cd01671">
    <property type="entry name" value="CARD"/>
    <property type="match status" value="1"/>
</dbReference>
<dbReference type="PROSITE" id="PS50208">
    <property type="entry name" value="CASPASE_P20"/>
    <property type="match status" value="1"/>
</dbReference>
<comment type="similarity">
    <text evidence="1 2">Belongs to the peptidase C14A family.</text>
</comment>
<feature type="compositionally biased region" description="Low complexity" evidence="3">
    <location>
        <begin position="100"/>
        <end position="115"/>
    </location>
</feature>
<dbReference type="PANTHER" id="PTHR47901">
    <property type="entry name" value="CASPASE RECRUITMENT DOMAIN-CONTAINING PROTEIN 18"/>
    <property type="match status" value="1"/>
</dbReference>
<accession>A0A183ANL7</accession>
<dbReference type="PROSITE" id="PS50209">
    <property type="entry name" value="CARD"/>
    <property type="match status" value="1"/>
</dbReference>
<dbReference type="Gene3D" id="1.10.533.10">
    <property type="entry name" value="Death Domain, Fas"/>
    <property type="match status" value="1"/>
</dbReference>
<dbReference type="InterPro" id="IPR029030">
    <property type="entry name" value="Caspase-like_dom_sf"/>
</dbReference>
<dbReference type="WBParaSite" id="ECPE_0000857801-mRNA-1">
    <property type="protein sequence ID" value="ECPE_0000857801-mRNA-1"/>
    <property type="gene ID" value="ECPE_0000857801"/>
</dbReference>
<dbReference type="Pfam" id="PF00619">
    <property type="entry name" value="CARD"/>
    <property type="match status" value="1"/>
</dbReference>
<dbReference type="SMART" id="SM00114">
    <property type="entry name" value="CARD"/>
    <property type="match status" value="1"/>
</dbReference>
<dbReference type="PANTHER" id="PTHR47901:SF3">
    <property type="entry name" value="CASPASE-1"/>
    <property type="match status" value="1"/>
</dbReference>
<dbReference type="SUPFAM" id="SSF52129">
    <property type="entry name" value="Caspase-like"/>
    <property type="match status" value="1"/>
</dbReference>
<dbReference type="PROSITE" id="PS01122">
    <property type="entry name" value="CASPASE_CYS"/>
    <property type="match status" value="1"/>
</dbReference>
<dbReference type="InterPro" id="IPR001309">
    <property type="entry name" value="Pept_C14_p20"/>
</dbReference>
<feature type="domain" description="CARD" evidence="6">
    <location>
        <begin position="1"/>
        <end position="81"/>
    </location>
</feature>
<evidence type="ECO:0000313" key="7">
    <source>
        <dbReference type="EMBL" id="VDP83758.1"/>
    </source>
</evidence>
<dbReference type="Pfam" id="PF00656">
    <property type="entry name" value="Peptidase_C14"/>
    <property type="match status" value="1"/>
</dbReference>
<sequence>MDKKDRDTLRTARPYLVKNLSRLDEILDILEGERVVSEDERLRILAQTIPSDQIRTFLDILVRCGNLAYKNFLIALEQTKQTSILEALNVAGAKVLNHATADAARPTSSTTTSESLNNPPTEGQPKKTLPFEPYPVTAEPRGFVHIVNIEKYEPAAGVSDRRGSSEDVLKLYSLFREFSYSVSVVHNLNGSQLERSVRDFASMKEHEDAHAAALFILAHGSEHHIIATDGVLVSVDTLASCFTNPNCPRLAGKPKLLVFQACRGEVRAQAVRIRKDLMDSAPIDHSLDPSSWLSLPYMSDCVIVYTTLPGFVSWRSETDGSWYISNFVEVFRTHGRQCHVMDLLAEVNHRLVDESTKMNVQQISQPLPSHIYLPVTRKAAVTLKVWSSPDF</sequence>
<evidence type="ECO:0000256" key="1">
    <source>
        <dbReference type="ARBA" id="ARBA00010134"/>
    </source>
</evidence>
<dbReference type="InterPro" id="IPR002398">
    <property type="entry name" value="Pept_C14"/>
</dbReference>
<dbReference type="InterPro" id="IPR001315">
    <property type="entry name" value="CARD"/>
</dbReference>
<dbReference type="GO" id="GO:0006508">
    <property type="term" value="P:proteolysis"/>
    <property type="evidence" value="ECO:0007669"/>
    <property type="project" value="InterPro"/>
</dbReference>
<feature type="region of interest" description="Disordered" evidence="3">
    <location>
        <begin position="100"/>
        <end position="129"/>
    </location>
</feature>
<dbReference type="OrthoDB" id="10004338at2759"/>
<dbReference type="GO" id="GO:0072559">
    <property type="term" value="C:NLRP3 inflammasome complex"/>
    <property type="evidence" value="ECO:0007669"/>
    <property type="project" value="TreeGrafter"/>
</dbReference>
<evidence type="ECO:0000256" key="2">
    <source>
        <dbReference type="RuleBase" id="RU003971"/>
    </source>
</evidence>
<dbReference type="GO" id="GO:0042981">
    <property type="term" value="P:regulation of apoptotic process"/>
    <property type="evidence" value="ECO:0007669"/>
    <property type="project" value="InterPro"/>
</dbReference>
<feature type="domain" description="Caspase family p10" evidence="4">
    <location>
        <begin position="291"/>
        <end position="355"/>
    </location>
</feature>
<reference evidence="9" key="1">
    <citation type="submission" date="2016-06" db="UniProtKB">
        <authorList>
            <consortium name="WormBaseParasite"/>
        </authorList>
    </citation>
    <scope>IDENTIFICATION</scope>
</reference>
<dbReference type="EMBL" id="UZAN01046133">
    <property type="protein sequence ID" value="VDP83758.1"/>
    <property type="molecule type" value="Genomic_DNA"/>
</dbReference>
<dbReference type="Proteomes" id="UP000272942">
    <property type="component" value="Unassembled WGS sequence"/>
</dbReference>
<dbReference type="InterPro" id="IPR033139">
    <property type="entry name" value="Caspase_cys_AS"/>
</dbReference>
<evidence type="ECO:0000259" key="6">
    <source>
        <dbReference type="PROSITE" id="PS50209"/>
    </source>
</evidence>
<dbReference type="InterPro" id="IPR002138">
    <property type="entry name" value="Pept_C14_p10"/>
</dbReference>
<dbReference type="PRINTS" id="PR00376">
    <property type="entry name" value="IL1BCENZYME"/>
</dbReference>
<proteinExistence type="inferred from homology"/>
<organism evidence="9">
    <name type="scientific">Echinostoma caproni</name>
    <dbReference type="NCBI Taxonomy" id="27848"/>
    <lineage>
        <taxon>Eukaryota</taxon>
        <taxon>Metazoa</taxon>
        <taxon>Spiralia</taxon>
        <taxon>Lophotrochozoa</taxon>
        <taxon>Platyhelminthes</taxon>
        <taxon>Trematoda</taxon>
        <taxon>Digenea</taxon>
        <taxon>Plagiorchiida</taxon>
        <taxon>Echinostomata</taxon>
        <taxon>Echinostomatoidea</taxon>
        <taxon>Echinostomatidae</taxon>
        <taxon>Echinostoma</taxon>
    </lineage>
</organism>
<evidence type="ECO:0000256" key="3">
    <source>
        <dbReference type="SAM" id="MobiDB-lite"/>
    </source>
</evidence>
<gene>
    <name evidence="7" type="ORF">ECPE_LOCUS8552</name>
</gene>
<feature type="domain" description="Caspase family p20" evidence="5">
    <location>
        <begin position="140"/>
        <end position="266"/>
    </location>
</feature>
<evidence type="ECO:0000313" key="8">
    <source>
        <dbReference type="Proteomes" id="UP000272942"/>
    </source>
</evidence>
<evidence type="ECO:0000313" key="9">
    <source>
        <dbReference type="WBParaSite" id="ECPE_0000857801-mRNA-1"/>
    </source>
</evidence>
<dbReference type="SMR" id="A0A183ANL7"/>
<protein>
    <submittedName>
        <fullName evidence="9">Caspase-2</fullName>
    </submittedName>
</protein>
<evidence type="ECO:0000259" key="5">
    <source>
        <dbReference type="PROSITE" id="PS50208"/>
    </source>
</evidence>
<reference evidence="7 8" key="2">
    <citation type="submission" date="2018-11" db="EMBL/GenBank/DDBJ databases">
        <authorList>
            <consortium name="Pathogen Informatics"/>
        </authorList>
    </citation>
    <scope>NUCLEOTIDE SEQUENCE [LARGE SCALE GENOMIC DNA]</scope>
    <source>
        <strain evidence="7 8">Egypt</strain>
    </source>
</reference>
<dbReference type="SUPFAM" id="SSF47986">
    <property type="entry name" value="DEATH domain"/>
    <property type="match status" value="1"/>
</dbReference>
<dbReference type="PROSITE" id="PS50207">
    <property type="entry name" value="CASPASE_P10"/>
    <property type="match status" value="1"/>
</dbReference>
<name>A0A183ANL7_9TREM</name>
<dbReference type="AlphaFoldDB" id="A0A183ANL7"/>
<dbReference type="InterPro" id="IPR011029">
    <property type="entry name" value="DEATH-like_dom_sf"/>
</dbReference>
<evidence type="ECO:0000259" key="4">
    <source>
        <dbReference type="PROSITE" id="PS50207"/>
    </source>
</evidence>
<dbReference type="Gene3D" id="3.40.50.1460">
    <property type="match status" value="1"/>
</dbReference>
<dbReference type="GO" id="GO:0072557">
    <property type="term" value="C:IPAF inflammasome complex"/>
    <property type="evidence" value="ECO:0007669"/>
    <property type="project" value="TreeGrafter"/>
</dbReference>